<feature type="region of interest" description="Disordered" evidence="1">
    <location>
        <begin position="385"/>
        <end position="469"/>
    </location>
</feature>
<evidence type="ECO:0000256" key="1">
    <source>
        <dbReference type="SAM" id="MobiDB-lite"/>
    </source>
</evidence>
<dbReference type="Proteomes" id="UP000604046">
    <property type="component" value="Unassembled WGS sequence"/>
</dbReference>
<feature type="region of interest" description="Disordered" evidence="1">
    <location>
        <begin position="1"/>
        <end position="46"/>
    </location>
</feature>
<reference evidence="2" key="1">
    <citation type="submission" date="2021-02" db="EMBL/GenBank/DDBJ databases">
        <authorList>
            <person name="Dougan E. K."/>
            <person name="Rhodes N."/>
            <person name="Thang M."/>
            <person name="Chan C."/>
        </authorList>
    </citation>
    <scope>NUCLEOTIDE SEQUENCE</scope>
</reference>
<feature type="compositionally biased region" description="Basic and acidic residues" evidence="1">
    <location>
        <begin position="186"/>
        <end position="198"/>
    </location>
</feature>
<feature type="region of interest" description="Disordered" evidence="1">
    <location>
        <begin position="136"/>
        <end position="202"/>
    </location>
</feature>
<accession>A0A812T101</accession>
<organism evidence="2 3">
    <name type="scientific">Symbiodinium natans</name>
    <dbReference type="NCBI Taxonomy" id="878477"/>
    <lineage>
        <taxon>Eukaryota</taxon>
        <taxon>Sar</taxon>
        <taxon>Alveolata</taxon>
        <taxon>Dinophyceae</taxon>
        <taxon>Suessiales</taxon>
        <taxon>Symbiodiniaceae</taxon>
        <taxon>Symbiodinium</taxon>
    </lineage>
</organism>
<dbReference type="EMBL" id="CAJNDS010002498">
    <property type="protein sequence ID" value="CAE7499369.1"/>
    <property type="molecule type" value="Genomic_DNA"/>
</dbReference>
<comment type="caution">
    <text evidence="2">The sequence shown here is derived from an EMBL/GenBank/DDBJ whole genome shotgun (WGS) entry which is preliminary data.</text>
</comment>
<evidence type="ECO:0000313" key="2">
    <source>
        <dbReference type="EMBL" id="CAE7499369.1"/>
    </source>
</evidence>
<proteinExistence type="predicted"/>
<dbReference type="AlphaFoldDB" id="A0A812T101"/>
<evidence type="ECO:0000313" key="3">
    <source>
        <dbReference type="Proteomes" id="UP000604046"/>
    </source>
</evidence>
<feature type="region of interest" description="Disordered" evidence="1">
    <location>
        <begin position="65"/>
        <end position="114"/>
    </location>
</feature>
<protein>
    <submittedName>
        <fullName evidence="2">Uncharacterized protein</fullName>
    </submittedName>
</protein>
<sequence length="469" mass="50147">MPEDEAQAVHEATLDETSEEVIPEVKTKTKKKGPEGGKDSFSLARNTSKTAIGKRYFATSLGKKGLVHSRSLRMQDGDAPVQPRDERESAEAPANLQATAEAEEEEADASKEMTARQRWKLGALAVQAVVRLRAELVASPAPRRDSETQKRPPAKIEIVRELTEPEPPPPESIAAPALPKRRPRAAKADHEAARKTVEESPVVQTLHEAPAVPVEDGDVKAPLEAPKHDSVLLLRPDFAALDNGASLPLTAAAIQAVRSLDEPDLSHFRKSEARLLSAKTQTTAWLSHDSSRITFFSAKSDSVNSTVGFSPYASQTDLLKNASGTTLSYQSSAAKLSIASIEEEAVQTASGAKPAASKAKPTASEAARLLPSVGALEEELIGDILASPSPEPDEDLEEMTRYGPVLEMRKPPPISTSRRGSIIKVPSKPGPAGPGLVLSHLAKPSPRQPASARGAREPPGAMRRRPVYS</sequence>
<feature type="compositionally biased region" description="Basic and acidic residues" evidence="1">
    <location>
        <begin position="23"/>
        <end position="38"/>
    </location>
</feature>
<gene>
    <name evidence="2" type="ORF">SNAT2548_LOCUS27967</name>
</gene>
<name>A0A812T101_9DINO</name>
<keyword evidence="3" id="KW-1185">Reference proteome</keyword>
<dbReference type="OrthoDB" id="424539at2759"/>